<evidence type="ECO:0000313" key="2">
    <source>
        <dbReference type="Proteomes" id="UP000319342"/>
    </source>
</evidence>
<accession>A0A518CWB0</accession>
<dbReference type="AlphaFoldDB" id="A0A518CWB0"/>
<organism evidence="1 2">
    <name type="scientific">Rohdeia mirabilis</name>
    <dbReference type="NCBI Taxonomy" id="2528008"/>
    <lineage>
        <taxon>Bacteria</taxon>
        <taxon>Pseudomonadati</taxon>
        <taxon>Planctomycetota</taxon>
        <taxon>Planctomycetia</taxon>
        <taxon>Planctomycetia incertae sedis</taxon>
        <taxon>Rohdeia</taxon>
    </lineage>
</organism>
<dbReference type="EMBL" id="CP036290">
    <property type="protein sequence ID" value="QDU83522.1"/>
    <property type="molecule type" value="Genomic_DNA"/>
</dbReference>
<dbReference type="Proteomes" id="UP000319342">
    <property type="component" value="Chromosome"/>
</dbReference>
<sequence length="624" mass="65924">MKGPFTAMPPISTLPALHPVAGPAAPRAAGAAARRVVAGVAFGALLAGSALAQNLEPRVRVDVAPGQSGAAGAPSISLSTDSACVAWSSFDVTNGGEVWTSRSNGRAVVWEPPVRVDTDTFGAVKITNSGSVVRVGSNVYVFWLDARTGTMYDDVWMNMSTDGGQTFSPQDRQISDGYGGGVEVRDFRVAARPGATGDVLHVAMRVAPSGLVDEELWIVRSLDGGQTWQTPTRIAGDTTAGLDVDQFDLAVEGANLHLVWEDDSTNGLGRYSPYHVRSTDGGATFRTPTRLDVTDPTDSGNCDAPGEHGLRVRVAGQQVAIAWVEERTHPTNEEARITWSLDGGASFASDVRVGGGDPNMVDVDYIDLCLVGSKILVALTDNRTTLGAFDHLYLWRRELAGGTPTEVQLSGSGGATFPRFAGDDEQVAVVWQSDETRQSLESRVSENYGATWLPITTLEGDTASRDVDNATAAFDPGYDNLVAPYLLDSGPGGQNRVFVNGVRPPTIHPLGFSPSAPLIGFRGENLVEDDDILFLVLVSLTQTEGSFLLPDQRDTGLAFDSFMNAGFALLPSLIGPVQSNGVANTPLLINTLPPGLQFQAVGLTLDIFGATQRLTDVATVTVAP</sequence>
<keyword evidence="2" id="KW-1185">Reference proteome</keyword>
<reference evidence="1 2" key="1">
    <citation type="submission" date="2019-02" db="EMBL/GenBank/DDBJ databases">
        <title>Deep-cultivation of Planctomycetes and their phenomic and genomic characterization uncovers novel biology.</title>
        <authorList>
            <person name="Wiegand S."/>
            <person name="Jogler M."/>
            <person name="Boedeker C."/>
            <person name="Pinto D."/>
            <person name="Vollmers J."/>
            <person name="Rivas-Marin E."/>
            <person name="Kohn T."/>
            <person name="Peeters S.H."/>
            <person name="Heuer A."/>
            <person name="Rast P."/>
            <person name="Oberbeckmann S."/>
            <person name="Bunk B."/>
            <person name="Jeske O."/>
            <person name="Meyerdierks A."/>
            <person name="Storesund J.E."/>
            <person name="Kallscheuer N."/>
            <person name="Luecker S."/>
            <person name="Lage O.M."/>
            <person name="Pohl T."/>
            <person name="Merkel B.J."/>
            <person name="Hornburger P."/>
            <person name="Mueller R.-W."/>
            <person name="Bruemmer F."/>
            <person name="Labrenz M."/>
            <person name="Spormann A.M."/>
            <person name="Op den Camp H."/>
            <person name="Overmann J."/>
            <person name="Amann R."/>
            <person name="Jetten M.S.M."/>
            <person name="Mascher T."/>
            <person name="Medema M.H."/>
            <person name="Devos D.P."/>
            <person name="Kaster A.-K."/>
            <person name="Ovreas L."/>
            <person name="Rohde M."/>
            <person name="Galperin M.Y."/>
            <person name="Jogler C."/>
        </authorList>
    </citation>
    <scope>NUCLEOTIDE SEQUENCE [LARGE SCALE GENOMIC DNA]</scope>
    <source>
        <strain evidence="1 2">Pla163</strain>
    </source>
</reference>
<evidence type="ECO:0000313" key="1">
    <source>
        <dbReference type="EMBL" id="QDU83522.1"/>
    </source>
</evidence>
<dbReference type="CDD" id="cd15482">
    <property type="entry name" value="Sialidase_non-viral"/>
    <property type="match status" value="1"/>
</dbReference>
<name>A0A518CWB0_9BACT</name>
<gene>
    <name evidence="1" type="ORF">Pla163_06210</name>
</gene>
<dbReference type="SUPFAM" id="SSF50939">
    <property type="entry name" value="Sialidases"/>
    <property type="match status" value="1"/>
</dbReference>
<proteinExistence type="predicted"/>
<protein>
    <submittedName>
        <fullName evidence="1">BNR/Asp-box repeat protein</fullName>
    </submittedName>
</protein>
<dbReference type="InterPro" id="IPR036278">
    <property type="entry name" value="Sialidase_sf"/>
</dbReference>
<dbReference type="Gene3D" id="2.120.10.10">
    <property type="match status" value="1"/>
</dbReference>